<name>G3TV94_LOXAF</name>
<feature type="region of interest" description="Disordered" evidence="1">
    <location>
        <begin position="26"/>
        <end position="257"/>
    </location>
</feature>
<feature type="compositionally biased region" description="Polar residues" evidence="1">
    <location>
        <begin position="111"/>
        <end position="131"/>
    </location>
</feature>
<reference evidence="2" key="2">
    <citation type="submission" date="2025-08" db="UniProtKB">
        <authorList>
            <consortium name="Ensembl"/>
        </authorList>
    </citation>
    <scope>IDENTIFICATION</scope>
    <source>
        <strain evidence="2">Isolate ISIS603380</strain>
    </source>
</reference>
<dbReference type="STRING" id="9785.ENSLAFP00000019502"/>
<evidence type="ECO:0000313" key="3">
    <source>
        <dbReference type="Proteomes" id="UP000007646"/>
    </source>
</evidence>
<reference evidence="2" key="3">
    <citation type="submission" date="2025-09" db="UniProtKB">
        <authorList>
            <consortium name="Ensembl"/>
        </authorList>
    </citation>
    <scope>IDENTIFICATION</scope>
    <source>
        <strain evidence="2">Isolate ISIS603380</strain>
    </source>
</reference>
<keyword evidence="3" id="KW-1185">Reference proteome</keyword>
<dbReference type="Pfam" id="PF15548">
    <property type="entry name" value="DUF4655"/>
    <property type="match status" value="1"/>
</dbReference>
<dbReference type="InParanoid" id="G3TV94"/>
<protein>
    <submittedName>
        <fullName evidence="2">Septin 4</fullName>
    </submittedName>
</protein>
<evidence type="ECO:0000313" key="2">
    <source>
        <dbReference type="Ensembl" id="ENSLAFP00000019502.1"/>
    </source>
</evidence>
<sequence>MGSTQRGTVYQVVKTNKVGSKVAVSAHKGTEVSYTTPHRGHGYVVASSQRGAAVSVSSPSHRKSEAAQSCTSDYPRPFSPQSGPSLSSPRGTETRPRSEASRQTSPHRKSQQTQMAAAASHSVSIQRNVSSPREEATRKSTSLAGRENSYRSSLPAGARATRRLSFLDQKDNLEGLQEQEPPSKVQNPQGVRIPRKISVHPKDEAVQTDPIRRTLTAADIRSPRRPASPEHSSSRSAEPRTAQRRIPGQEPEVGPRSSIYSEAKALNRNANLESSLKFSILRDLDSGHRVSMRTDPESAHKYSVYAEPKTSTKVIMSSGVESNMRSSTRGDSESGRRVTISSGGQSVQTTQRATVRAAPESSHKSSIFVRPARKPSVHVELELTPRPLPPRSLPRYGPDSSWWALLNPELEMPQSRPTTPDFEPKSPVPLDSFLSFFEMDSSPVCEDLMFQRENASPSPPSASPPPAKESPNRAPLREVPQAPKHTSKQPIQRFSAFFLDVSEEMYNRVIWWLKGL</sequence>
<dbReference type="GeneTree" id="ENSGT00390000018146"/>
<feature type="compositionally biased region" description="Polar residues" evidence="1">
    <location>
        <begin position="79"/>
        <end position="91"/>
    </location>
</feature>
<dbReference type="Proteomes" id="UP000007646">
    <property type="component" value="Unassembled WGS sequence"/>
</dbReference>
<dbReference type="HOGENOM" id="CLU_575631_0_0_1"/>
<organism evidence="2 3">
    <name type="scientific">Loxodonta africana</name>
    <name type="common">African elephant</name>
    <dbReference type="NCBI Taxonomy" id="9785"/>
    <lineage>
        <taxon>Eukaryota</taxon>
        <taxon>Metazoa</taxon>
        <taxon>Chordata</taxon>
        <taxon>Craniata</taxon>
        <taxon>Vertebrata</taxon>
        <taxon>Euteleostomi</taxon>
        <taxon>Mammalia</taxon>
        <taxon>Eutheria</taxon>
        <taxon>Afrotheria</taxon>
        <taxon>Proboscidea</taxon>
        <taxon>Elephantidae</taxon>
        <taxon>Loxodonta</taxon>
    </lineage>
</organism>
<evidence type="ECO:0000256" key="1">
    <source>
        <dbReference type="SAM" id="MobiDB-lite"/>
    </source>
</evidence>
<dbReference type="OMA" id="NRIIWWL"/>
<dbReference type="AlphaFoldDB" id="G3TV94"/>
<feature type="region of interest" description="Disordered" evidence="1">
    <location>
        <begin position="319"/>
        <end position="367"/>
    </location>
</feature>
<accession>G3TV94</accession>
<feature type="compositionally biased region" description="Polar residues" evidence="1">
    <location>
        <begin position="339"/>
        <end position="353"/>
    </location>
</feature>
<dbReference type="PANTHER" id="PTHR37884">
    <property type="entry name" value="SEPTIN 4"/>
    <property type="match status" value="1"/>
</dbReference>
<feature type="compositionally biased region" description="Pro residues" evidence="1">
    <location>
        <begin position="457"/>
        <end position="468"/>
    </location>
</feature>
<dbReference type="PANTHER" id="PTHR37884:SF1">
    <property type="entry name" value="SEPTIN 4"/>
    <property type="match status" value="1"/>
</dbReference>
<dbReference type="eggNOG" id="ENOG502SETZ">
    <property type="taxonomic scope" value="Eukaryota"/>
</dbReference>
<proteinExistence type="predicted"/>
<dbReference type="Ensembl" id="ENSLAFT00000028875.1">
    <property type="protein sequence ID" value="ENSLAFP00000019502.1"/>
    <property type="gene ID" value="ENSLAFG00000030254.1"/>
</dbReference>
<dbReference type="InterPro" id="IPR027979">
    <property type="entry name" value="DUF4655"/>
</dbReference>
<reference evidence="2 3" key="1">
    <citation type="submission" date="2009-06" db="EMBL/GenBank/DDBJ databases">
        <title>The Genome Sequence of Loxodonta africana (African elephant).</title>
        <authorList>
            <person name="Di Palma F."/>
            <person name="Heiman D."/>
            <person name="Young S."/>
            <person name="Johnson J."/>
            <person name="Lander E.S."/>
            <person name="Lindblad-Toh K."/>
        </authorList>
    </citation>
    <scope>NUCLEOTIDE SEQUENCE [LARGE SCALE GENOMIC DNA]</scope>
    <source>
        <strain evidence="2 3">Isolate ISIS603380</strain>
    </source>
</reference>
<feature type="compositionally biased region" description="Polar residues" evidence="1">
    <location>
        <begin position="46"/>
        <end position="59"/>
    </location>
</feature>
<feature type="region of interest" description="Disordered" evidence="1">
    <location>
        <begin position="452"/>
        <end position="488"/>
    </location>
</feature>